<protein>
    <submittedName>
        <fullName evidence="1">Uncharacterized protein</fullName>
    </submittedName>
</protein>
<dbReference type="EMBL" id="JBEDUW010000001">
    <property type="protein sequence ID" value="KAK9949729.1"/>
    <property type="molecule type" value="Genomic_DNA"/>
</dbReference>
<sequence>MLLKCGFKQQLGKQVCYIVLRTDLIHLNLEKLLLLLIIALVSHGKDITYLETTFIWVREIPNISKKPFKNITRVLGIGVAAFLSAVRPVIDRLSIGRRVSVDRSSVVCRPVDRRARQPVRMAAFCQYSSGRLTRAATF</sequence>
<reference evidence="1 2" key="1">
    <citation type="journal article" date="2023" name="G3 (Bethesda)">
        <title>A chromosome-length genome assembly and annotation of blackberry (Rubus argutus, cv. 'Hillquist').</title>
        <authorList>
            <person name="Bruna T."/>
            <person name="Aryal R."/>
            <person name="Dudchenko O."/>
            <person name="Sargent D.J."/>
            <person name="Mead D."/>
            <person name="Buti M."/>
            <person name="Cavallini A."/>
            <person name="Hytonen T."/>
            <person name="Andres J."/>
            <person name="Pham M."/>
            <person name="Weisz D."/>
            <person name="Mascagni F."/>
            <person name="Usai G."/>
            <person name="Natali L."/>
            <person name="Bassil N."/>
            <person name="Fernandez G.E."/>
            <person name="Lomsadze A."/>
            <person name="Armour M."/>
            <person name="Olukolu B."/>
            <person name="Poorten T."/>
            <person name="Britton C."/>
            <person name="Davik J."/>
            <person name="Ashrafi H."/>
            <person name="Aiden E.L."/>
            <person name="Borodovsky M."/>
            <person name="Worthington M."/>
        </authorList>
    </citation>
    <scope>NUCLEOTIDE SEQUENCE [LARGE SCALE GENOMIC DNA]</scope>
    <source>
        <strain evidence="1">PI 553951</strain>
    </source>
</reference>
<evidence type="ECO:0000313" key="2">
    <source>
        <dbReference type="Proteomes" id="UP001457282"/>
    </source>
</evidence>
<name>A0AAW1YMM5_RUBAR</name>
<gene>
    <name evidence="1" type="ORF">M0R45_005246</name>
</gene>
<accession>A0AAW1YMM5</accession>
<proteinExistence type="predicted"/>
<dbReference type="Proteomes" id="UP001457282">
    <property type="component" value="Unassembled WGS sequence"/>
</dbReference>
<organism evidence="1 2">
    <name type="scientific">Rubus argutus</name>
    <name type="common">Southern blackberry</name>
    <dbReference type="NCBI Taxonomy" id="59490"/>
    <lineage>
        <taxon>Eukaryota</taxon>
        <taxon>Viridiplantae</taxon>
        <taxon>Streptophyta</taxon>
        <taxon>Embryophyta</taxon>
        <taxon>Tracheophyta</taxon>
        <taxon>Spermatophyta</taxon>
        <taxon>Magnoliopsida</taxon>
        <taxon>eudicotyledons</taxon>
        <taxon>Gunneridae</taxon>
        <taxon>Pentapetalae</taxon>
        <taxon>rosids</taxon>
        <taxon>fabids</taxon>
        <taxon>Rosales</taxon>
        <taxon>Rosaceae</taxon>
        <taxon>Rosoideae</taxon>
        <taxon>Rosoideae incertae sedis</taxon>
        <taxon>Rubus</taxon>
    </lineage>
</organism>
<keyword evidence="2" id="KW-1185">Reference proteome</keyword>
<evidence type="ECO:0000313" key="1">
    <source>
        <dbReference type="EMBL" id="KAK9949729.1"/>
    </source>
</evidence>
<comment type="caution">
    <text evidence="1">The sequence shown here is derived from an EMBL/GenBank/DDBJ whole genome shotgun (WGS) entry which is preliminary data.</text>
</comment>
<dbReference type="AlphaFoldDB" id="A0AAW1YMM5"/>